<dbReference type="InterPro" id="IPR043519">
    <property type="entry name" value="NT_sf"/>
</dbReference>
<evidence type="ECO:0000313" key="10">
    <source>
        <dbReference type="Proteomes" id="UP000742786"/>
    </source>
</evidence>
<comment type="caution">
    <text evidence="9">The sequence shown here is derived from an EMBL/GenBank/DDBJ whole genome shotgun (WGS) entry which is preliminary data.</text>
</comment>
<sequence>MVSVVHALPTKGEDREVFGLAARGLNDEARLKLLDAWNWVSGIYGERKLGTGEPVLPHAQAMAVILAGLDLDLDTRIAALLFNIDDTVPDFNNVATQRYGAAVAELVTGLERLAPLRLVVRNEQESMVQQTEVLRKMMLAMVADIRVVLLRLASRTQTLRWLVDHETPLREESVVPPASAAGLSRHPGGPSQSCPTGVSFGQGGPAADLFARESLDVFAPLANRLGIWQFKWELEDLSLRLLEPATYKRIAKMLDERRIEREQFIANVIERVKRELKVAGIDAEVIGRPKHIYSIWNKMRTKQLDFEQVYDVRALRIIVGKVADCYAALGIIHQLWSPIEGEFDDYIAQPKSNDYRSLHTAVVAEDGRSMEVQIRTREMDKHAELGVAAHWRYKEANVPTIADSSYDNKIALLRQLLTWRDEVTDSAAWVEQFKRAALDDTIYVLTPQGRVVDLPHGATPIDFAYRLHTDLGHRCRGARVNGQMWPLNRPLANGQTVEISAVREGGPSRDWLNPAQGYLATPGARRKVRQWFSAQESAATLVQGRAFIARELQREGQTQINLDELAGKLGFRNVDAMFAAAGHGELGPRQIQLAVRAEAPVPEPAADVITKRSRAGDSQVLLVGVDKLMTQLGRCCKPAPPDAILGFVTRGRGVSIHRNECVNFRHLAKQHPERVIAAEWGKASEGVYAIDLQIEAHDRQGLLRDISELLSREKINVTAVKTLSSKDGTARMNFTVEMNGIAVLKRVLGLLRKVPGVYSAQRV</sequence>
<evidence type="ECO:0000256" key="1">
    <source>
        <dbReference type="ARBA" id="ARBA00019852"/>
    </source>
</evidence>
<feature type="region of interest" description="Disordered" evidence="6">
    <location>
        <begin position="173"/>
        <end position="198"/>
    </location>
</feature>
<dbReference type="Pfam" id="PF02824">
    <property type="entry name" value="TGS"/>
    <property type="match status" value="1"/>
</dbReference>
<dbReference type="FunFam" id="3.30.460.10:FF:000001">
    <property type="entry name" value="GTP pyrophosphokinase RelA"/>
    <property type="match status" value="1"/>
</dbReference>
<dbReference type="GO" id="GO:0008893">
    <property type="term" value="F:guanosine-3',5'-bis(diphosphate) 3'-diphosphatase activity"/>
    <property type="evidence" value="ECO:0007669"/>
    <property type="project" value="TreeGrafter"/>
</dbReference>
<dbReference type="Pfam" id="PF04607">
    <property type="entry name" value="RelA_SpoT"/>
    <property type="match status" value="1"/>
</dbReference>
<protein>
    <recommendedName>
        <fullName evidence="1">GTP pyrophosphokinase</fullName>
    </recommendedName>
    <alternativeName>
        <fullName evidence="3">(p)ppGpp synthase</fullName>
    </alternativeName>
    <alternativeName>
        <fullName evidence="2">ATP:GTP 3'-pyrophosphotransferase</fullName>
    </alternativeName>
    <alternativeName>
        <fullName evidence="4">ppGpp synthase I</fullName>
    </alternativeName>
</protein>
<accession>A0A916NHX4</accession>
<evidence type="ECO:0000256" key="5">
    <source>
        <dbReference type="RuleBase" id="RU003847"/>
    </source>
</evidence>
<dbReference type="CDD" id="cd05399">
    <property type="entry name" value="NT_Rel-Spo_like"/>
    <property type="match status" value="1"/>
</dbReference>
<dbReference type="RefSeq" id="WP_220635782.1">
    <property type="nucleotide sequence ID" value="NZ_CAJQUM010000001.1"/>
</dbReference>
<evidence type="ECO:0000256" key="6">
    <source>
        <dbReference type="SAM" id="MobiDB-lite"/>
    </source>
</evidence>
<evidence type="ECO:0000259" key="7">
    <source>
        <dbReference type="PROSITE" id="PS51671"/>
    </source>
</evidence>
<dbReference type="Pfam" id="PF13291">
    <property type="entry name" value="ACT_4"/>
    <property type="match status" value="1"/>
</dbReference>
<dbReference type="InterPro" id="IPR004095">
    <property type="entry name" value="TGS"/>
</dbReference>
<dbReference type="GO" id="GO:0008728">
    <property type="term" value="F:GTP diphosphokinase activity"/>
    <property type="evidence" value="ECO:0007669"/>
    <property type="project" value="TreeGrafter"/>
</dbReference>
<comment type="function">
    <text evidence="5">In eubacteria ppGpp (guanosine 3'-diphosphate 5'-diphosphate) is a mediator of the stringent response that coordinates a variety of cellular activities in response to changes in nutritional abundance.</text>
</comment>
<proteinExistence type="inferred from homology"/>
<dbReference type="Gene3D" id="1.10.3210.10">
    <property type="entry name" value="Hypothetical protein af1432"/>
    <property type="match status" value="1"/>
</dbReference>
<name>A0A916NHX4_9PROT</name>
<dbReference type="GO" id="GO:0042594">
    <property type="term" value="P:response to starvation"/>
    <property type="evidence" value="ECO:0007669"/>
    <property type="project" value="TreeGrafter"/>
</dbReference>
<dbReference type="SUPFAM" id="SSF109604">
    <property type="entry name" value="HD-domain/PDEase-like"/>
    <property type="match status" value="2"/>
</dbReference>
<dbReference type="Gene3D" id="3.30.70.260">
    <property type="match status" value="1"/>
</dbReference>
<dbReference type="GO" id="GO:0005886">
    <property type="term" value="C:plasma membrane"/>
    <property type="evidence" value="ECO:0007669"/>
    <property type="project" value="TreeGrafter"/>
</dbReference>
<dbReference type="CDD" id="cd01668">
    <property type="entry name" value="TGS_RSH"/>
    <property type="match status" value="1"/>
</dbReference>
<keyword evidence="9" id="KW-0808">Transferase</keyword>
<reference evidence="9" key="1">
    <citation type="submission" date="2021-04" db="EMBL/GenBank/DDBJ databases">
        <authorList>
            <person name="Hornung B."/>
        </authorList>
    </citation>
    <scope>NUCLEOTIDE SEQUENCE</scope>
    <source>
        <strain evidence="9">G5G6</strain>
    </source>
</reference>
<comment type="similarity">
    <text evidence="5">Belongs to the relA/spoT family.</text>
</comment>
<dbReference type="SUPFAM" id="SSF55021">
    <property type="entry name" value="ACT-like"/>
    <property type="match status" value="1"/>
</dbReference>
<dbReference type="CDD" id="cd04876">
    <property type="entry name" value="ACT_RelA-SpoT"/>
    <property type="match status" value="1"/>
</dbReference>
<dbReference type="SMART" id="SM00954">
    <property type="entry name" value="RelA_SpoT"/>
    <property type="match status" value="1"/>
</dbReference>
<dbReference type="InterPro" id="IPR033655">
    <property type="entry name" value="TGS_RelA/SpoT"/>
</dbReference>
<dbReference type="InterPro" id="IPR004811">
    <property type="entry name" value="RelA/Spo_fam"/>
</dbReference>
<dbReference type="EMBL" id="CAJQUM010000001">
    <property type="protein sequence ID" value="CAG4883871.1"/>
    <property type="molecule type" value="Genomic_DNA"/>
</dbReference>
<dbReference type="PROSITE" id="PS51880">
    <property type="entry name" value="TGS"/>
    <property type="match status" value="1"/>
</dbReference>
<dbReference type="Gene3D" id="3.30.460.10">
    <property type="entry name" value="Beta Polymerase, domain 2"/>
    <property type="match status" value="1"/>
</dbReference>
<evidence type="ECO:0000259" key="8">
    <source>
        <dbReference type="PROSITE" id="PS51880"/>
    </source>
</evidence>
<feature type="domain" description="TGS" evidence="8">
    <location>
        <begin position="440"/>
        <end position="501"/>
    </location>
</feature>
<keyword evidence="10" id="KW-1185">Reference proteome</keyword>
<feature type="domain" description="ACT" evidence="7">
    <location>
        <begin position="691"/>
        <end position="763"/>
    </location>
</feature>
<evidence type="ECO:0000256" key="2">
    <source>
        <dbReference type="ARBA" id="ARBA00029754"/>
    </source>
</evidence>
<organism evidence="9 10">
    <name type="scientific">Georgfuchsia toluolica</name>
    <dbReference type="NCBI Taxonomy" id="424218"/>
    <lineage>
        <taxon>Bacteria</taxon>
        <taxon>Pseudomonadati</taxon>
        <taxon>Pseudomonadota</taxon>
        <taxon>Betaproteobacteria</taxon>
        <taxon>Nitrosomonadales</taxon>
        <taxon>Sterolibacteriaceae</taxon>
        <taxon>Georgfuchsia</taxon>
    </lineage>
</organism>
<dbReference type="Proteomes" id="UP000742786">
    <property type="component" value="Unassembled WGS sequence"/>
</dbReference>
<evidence type="ECO:0000313" key="9">
    <source>
        <dbReference type="EMBL" id="CAG4883871.1"/>
    </source>
</evidence>
<dbReference type="Pfam" id="PF13328">
    <property type="entry name" value="HD_4"/>
    <property type="match status" value="1"/>
</dbReference>
<dbReference type="SUPFAM" id="SSF81301">
    <property type="entry name" value="Nucleotidyltransferase"/>
    <property type="match status" value="1"/>
</dbReference>
<dbReference type="FunFam" id="3.10.20.30:FF:000002">
    <property type="entry name" value="GTP pyrophosphokinase (RelA/SpoT)"/>
    <property type="match status" value="1"/>
</dbReference>
<dbReference type="InterPro" id="IPR045865">
    <property type="entry name" value="ACT-like_dom_sf"/>
</dbReference>
<evidence type="ECO:0000256" key="3">
    <source>
        <dbReference type="ARBA" id="ARBA00032407"/>
    </source>
</evidence>
<dbReference type="PANTHER" id="PTHR21262:SF31">
    <property type="entry name" value="GTP PYROPHOSPHOKINASE"/>
    <property type="match status" value="1"/>
</dbReference>
<dbReference type="PANTHER" id="PTHR21262">
    <property type="entry name" value="GUANOSINE-3',5'-BIS DIPHOSPHATE 3'-PYROPHOSPHOHYDROLASE"/>
    <property type="match status" value="1"/>
</dbReference>
<dbReference type="InterPro" id="IPR012675">
    <property type="entry name" value="Beta-grasp_dom_sf"/>
</dbReference>
<dbReference type="InterPro" id="IPR007685">
    <property type="entry name" value="RelA_SpoT"/>
</dbReference>
<dbReference type="PROSITE" id="PS51671">
    <property type="entry name" value="ACT"/>
    <property type="match status" value="1"/>
</dbReference>
<dbReference type="InterPro" id="IPR002912">
    <property type="entry name" value="ACT_dom"/>
</dbReference>
<dbReference type="NCBIfam" id="TIGR00691">
    <property type="entry name" value="spoT_relA"/>
    <property type="match status" value="1"/>
</dbReference>
<dbReference type="AlphaFoldDB" id="A0A916NHX4"/>
<dbReference type="GO" id="GO:0015949">
    <property type="term" value="P:nucleobase-containing small molecule interconversion"/>
    <property type="evidence" value="ECO:0007669"/>
    <property type="project" value="UniProtKB-ARBA"/>
</dbReference>
<dbReference type="Gene3D" id="3.10.20.30">
    <property type="match status" value="1"/>
</dbReference>
<evidence type="ECO:0000256" key="4">
    <source>
        <dbReference type="ARBA" id="ARBA00033308"/>
    </source>
</evidence>
<dbReference type="InterPro" id="IPR012676">
    <property type="entry name" value="TGS-like"/>
</dbReference>
<dbReference type="SUPFAM" id="SSF81271">
    <property type="entry name" value="TGS-like"/>
    <property type="match status" value="1"/>
</dbReference>
<dbReference type="GO" id="GO:0015969">
    <property type="term" value="P:guanosine tetraphosphate metabolic process"/>
    <property type="evidence" value="ECO:0007669"/>
    <property type="project" value="InterPro"/>
</dbReference>
<gene>
    <name evidence="9" type="ORF">GTOL_11754</name>
</gene>